<dbReference type="Pfam" id="PF02458">
    <property type="entry name" value="Transferase"/>
    <property type="match status" value="1"/>
</dbReference>
<protein>
    <recommendedName>
        <fullName evidence="5">Omega-hydroxypalmitate O-feruloyl transferase</fullName>
    </recommendedName>
</protein>
<name>A0ABP0TGG0_9BRYO</name>
<dbReference type="EMBL" id="OZ019903">
    <property type="protein sequence ID" value="CAK9196041.1"/>
    <property type="molecule type" value="Genomic_DNA"/>
</dbReference>
<gene>
    <name evidence="3" type="ORF">CSSPTR1EN2_LOCUS3275</name>
</gene>
<comment type="similarity">
    <text evidence="1">Belongs to the plant acyltransferase family.</text>
</comment>
<evidence type="ECO:0000256" key="1">
    <source>
        <dbReference type="ARBA" id="ARBA00009861"/>
    </source>
</evidence>
<dbReference type="InterPro" id="IPR023213">
    <property type="entry name" value="CAT-like_dom_sf"/>
</dbReference>
<proteinExistence type="inferred from homology"/>
<organism evidence="3 4">
    <name type="scientific">Sphagnum troendelagicum</name>
    <dbReference type="NCBI Taxonomy" id="128251"/>
    <lineage>
        <taxon>Eukaryota</taxon>
        <taxon>Viridiplantae</taxon>
        <taxon>Streptophyta</taxon>
        <taxon>Embryophyta</taxon>
        <taxon>Bryophyta</taxon>
        <taxon>Sphagnophytina</taxon>
        <taxon>Sphagnopsida</taxon>
        <taxon>Sphagnales</taxon>
        <taxon>Sphagnaceae</taxon>
        <taxon>Sphagnum</taxon>
    </lineage>
</organism>
<accession>A0ABP0TGG0</accession>
<keyword evidence="4" id="KW-1185">Reference proteome</keyword>
<reference evidence="3" key="1">
    <citation type="submission" date="2024-02" db="EMBL/GenBank/DDBJ databases">
        <authorList>
            <consortium name="ELIXIR-Norway"/>
            <consortium name="Elixir Norway"/>
        </authorList>
    </citation>
    <scope>NUCLEOTIDE SEQUENCE</scope>
</reference>
<dbReference type="InterPro" id="IPR050317">
    <property type="entry name" value="Plant_Fungal_Acyltransferase"/>
</dbReference>
<sequence length="482" mass="53995">MPGSCTTICHDVMGTGELKLDVKLNEPILVYPAEPTEKQVYFLSNLDQNLAVTVSTVYFFNSRKDKKNHDPVSVIKDSLRKLLVLYYPMAGRLSLSEDFKFQVQCEDQGVLFVEATADCFIADLGELYRPAPFMTQLVYHNPPMTATNILDSPLMCVQVTKFKCGGFVLGLSNSHCMTDAYVASELVLAWGELARGSVDNISHLVPHLDRTILKSRTPPRIEFPHVEFDDVDEVCSPRMMTNHDQSSKPICSSFIFSPQQVETVRRRILDDGLVTKVTTFEALTALSWRARTQAVEMHPKQVARLVFAMNIRKKLHPPLPTRFMGNGVFFGNATATAAELTHNPLSHTVKLVQEAKALVTDQYIRSAIDYFEVTRARPKWVATLHIASWVGIPLENVDFGWGQPVCMVPTNMMDDDAFIAPCGKDMKSFQLFIGLPSSRAAEIFRQCLSSCTTMTYTSSSSKNSDQSCLLQEQKHMVLVENC</sequence>
<dbReference type="Proteomes" id="UP001497512">
    <property type="component" value="Chromosome 11"/>
</dbReference>
<evidence type="ECO:0000256" key="2">
    <source>
        <dbReference type="ARBA" id="ARBA00022679"/>
    </source>
</evidence>
<dbReference type="Gene3D" id="3.30.559.10">
    <property type="entry name" value="Chloramphenicol acetyltransferase-like domain"/>
    <property type="match status" value="2"/>
</dbReference>
<evidence type="ECO:0008006" key="5">
    <source>
        <dbReference type="Google" id="ProtNLM"/>
    </source>
</evidence>
<dbReference type="PANTHER" id="PTHR31642">
    <property type="entry name" value="TRICHOTHECENE 3-O-ACETYLTRANSFERASE"/>
    <property type="match status" value="1"/>
</dbReference>
<keyword evidence="2" id="KW-0808">Transferase</keyword>
<evidence type="ECO:0000313" key="3">
    <source>
        <dbReference type="EMBL" id="CAK9196041.1"/>
    </source>
</evidence>
<evidence type="ECO:0000313" key="4">
    <source>
        <dbReference type="Proteomes" id="UP001497512"/>
    </source>
</evidence>
<dbReference type="PANTHER" id="PTHR31642:SF310">
    <property type="entry name" value="FATTY ALCOHOL:CAFFEOYL-COA ACYLTRANSFERASE"/>
    <property type="match status" value="1"/>
</dbReference>